<organism evidence="1 2">
    <name type="scientific">Aspergillus granulosus</name>
    <dbReference type="NCBI Taxonomy" id="176169"/>
    <lineage>
        <taxon>Eukaryota</taxon>
        <taxon>Fungi</taxon>
        <taxon>Dikarya</taxon>
        <taxon>Ascomycota</taxon>
        <taxon>Pezizomycotina</taxon>
        <taxon>Eurotiomycetes</taxon>
        <taxon>Eurotiomycetidae</taxon>
        <taxon>Eurotiales</taxon>
        <taxon>Aspergillaceae</taxon>
        <taxon>Aspergillus</taxon>
        <taxon>Aspergillus subgen. Nidulantes</taxon>
    </lineage>
</organism>
<evidence type="ECO:0000313" key="2">
    <source>
        <dbReference type="Proteomes" id="UP001610334"/>
    </source>
</evidence>
<evidence type="ECO:0000313" key="1">
    <source>
        <dbReference type="EMBL" id="KAL2808319.1"/>
    </source>
</evidence>
<keyword evidence="2" id="KW-1185">Reference proteome</keyword>
<reference evidence="1 2" key="1">
    <citation type="submission" date="2024-07" db="EMBL/GenBank/DDBJ databases">
        <title>Section-level genome sequencing and comparative genomics of Aspergillus sections Usti and Cavernicolus.</title>
        <authorList>
            <consortium name="Lawrence Berkeley National Laboratory"/>
            <person name="Nybo J.L."/>
            <person name="Vesth T.C."/>
            <person name="Theobald S."/>
            <person name="Frisvad J.C."/>
            <person name="Larsen T.O."/>
            <person name="Kjaerboelling I."/>
            <person name="Rothschild-Mancinelli K."/>
            <person name="Lyhne E.K."/>
            <person name="Kogle M.E."/>
            <person name="Barry K."/>
            <person name="Clum A."/>
            <person name="Na H."/>
            <person name="Ledsgaard L."/>
            <person name="Lin J."/>
            <person name="Lipzen A."/>
            <person name="Kuo A."/>
            <person name="Riley R."/>
            <person name="Mondo S."/>
            <person name="Labutti K."/>
            <person name="Haridas S."/>
            <person name="Pangalinan J."/>
            <person name="Salamov A.A."/>
            <person name="Simmons B.A."/>
            <person name="Magnuson J.K."/>
            <person name="Chen J."/>
            <person name="Drula E."/>
            <person name="Henrissat B."/>
            <person name="Wiebenga A."/>
            <person name="Lubbers R.J."/>
            <person name="Gomes A.C."/>
            <person name="Makela M.R."/>
            <person name="Stajich J."/>
            <person name="Grigoriev I.V."/>
            <person name="Mortensen U.H."/>
            <person name="De Vries R.P."/>
            <person name="Baker S.E."/>
            <person name="Andersen M.R."/>
        </authorList>
    </citation>
    <scope>NUCLEOTIDE SEQUENCE [LARGE SCALE GENOMIC DNA]</scope>
    <source>
        <strain evidence="1 2">CBS 588.65</strain>
    </source>
</reference>
<proteinExistence type="predicted"/>
<dbReference type="PANTHER" id="PTHR36091:SF2">
    <property type="entry name" value="AMINOGLYCOSIDE PHOSPHOTRANSFERASE DOMAIN-CONTAINING PROTEIN"/>
    <property type="match status" value="1"/>
</dbReference>
<dbReference type="EMBL" id="JBFXLT010000115">
    <property type="protein sequence ID" value="KAL2808319.1"/>
    <property type="molecule type" value="Genomic_DNA"/>
</dbReference>
<gene>
    <name evidence="1" type="ORF">BJX63DRAFT_409621</name>
</gene>
<name>A0ABR4GZA3_9EURO</name>
<protein>
    <submittedName>
        <fullName evidence="1">Phosphotransferase enzyme family protein</fullName>
    </submittedName>
</protein>
<comment type="caution">
    <text evidence="1">The sequence shown here is derived from an EMBL/GenBank/DDBJ whole genome shotgun (WGS) entry which is preliminary data.</text>
</comment>
<dbReference type="PANTHER" id="PTHR36091">
    <property type="entry name" value="ALTERED INHERITANCE OF MITOCHONDRIA PROTEIN 9, MITOCHONDRIAL"/>
    <property type="match status" value="1"/>
</dbReference>
<dbReference type="SUPFAM" id="SSF56112">
    <property type="entry name" value="Protein kinase-like (PK-like)"/>
    <property type="match status" value="1"/>
</dbReference>
<dbReference type="Gene3D" id="3.90.1200.10">
    <property type="match status" value="1"/>
</dbReference>
<dbReference type="InterPro" id="IPR051035">
    <property type="entry name" value="Mito_inheritance_9"/>
</dbReference>
<accession>A0ABR4GZA3</accession>
<dbReference type="Proteomes" id="UP001610334">
    <property type="component" value="Unassembled WGS sequence"/>
</dbReference>
<dbReference type="InterPro" id="IPR011009">
    <property type="entry name" value="Kinase-like_dom_sf"/>
</dbReference>
<sequence length="589" mass="67075">MSGHPRTGLIRSLKRPSERWLPRQRSHSFSVVASLLPSAGRSEARGPELCMQRPDGAHTRILEDDLYRYTRHRWLFNEQTELSKRYLKFNLQGLIDVAVSVCEGARYCTKVVKCSEGLRNKLFLLRMNNGKEVIAKLPNPSAGPAKYTTASEVATHELLRTVFKLPVPQILAWSYDATANPVGAEYIISEKPQGVRLGSVWKQWRWKAKMNMIQQITHLENTLTSISFPSHGCIYFKDDLRLLTGKADDIDIGGAVAQDLSRFAIGPLSSPELWEGTRGEMDLDRGPWSEPSDYTRAMGWNEIAWIREHAQPRLNYYISSESIETPSNGVALLSQYMNAAAYLIPPPADDASLKVLWHPDLGLDSVFVDPETQQITSIVDWQFACVAPLLYQSGIPRMFQQSDHTTEDMTLPERPANFESLSDAEKRDIDNELEHENMHKYYEAMVYKQSPCHWAVLSNPSVRALREPISFVTKAWEKNSLFYLRQSLISMAEKWDELFPETGLPCPIRFTDGDLEVHQKEKQNMQGVGAILALLRDGAVLPSDGMVEPEDYEMACRNNRKFKEVFIKGAEDEAERELFTKIWPYQESV</sequence>